<evidence type="ECO:0000256" key="6">
    <source>
        <dbReference type="ARBA" id="ARBA00023136"/>
    </source>
</evidence>
<keyword evidence="2" id="KW-0813">Transport</keyword>
<keyword evidence="12" id="KW-1185">Reference proteome</keyword>
<comment type="subcellular location">
    <subcellularLocation>
        <location evidence="1">Membrane</location>
        <topology evidence="1">Multi-pass membrane protein</topology>
    </subcellularLocation>
</comment>
<dbReference type="CDD" id="cd00400">
    <property type="entry name" value="Voltage_gated_ClC"/>
    <property type="match status" value="1"/>
</dbReference>
<dbReference type="GO" id="GO:0034707">
    <property type="term" value="C:chloride channel complex"/>
    <property type="evidence" value="ECO:0007669"/>
    <property type="project" value="UniProtKB-KW"/>
</dbReference>
<evidence type="ECO:0000256" key="3">
    <source>
        <dbReference type="ARBA" id="ARBA00022692"/>
    </source>
</evidence>
<protein>
    <recommendedName>
        <fullName evidence="13">Chloride channel protein</fullName>
    </recommendedName>
</protein>
<dbReference type="KEGG" id="aae:aq_439"/>
<dbReference type="Pfam" id="PF00654">
    <property type="entry name" value="Voltage_CLC"/>
    <property type="match status" value="1"/>
</dbReference>
<keyword evidence="6 10" id="KW-0472">Membrane</keyword>
<dbReference type="PIR" id="B70340">
    <property type="entry name" value="B70340"/>
</dbReference>
<evidence type="ECO:0000256" key="10">
    <source>
        <dbReference type="SAM" id="Phobius"/>
    </source>
</evidence>
<evidence type="ECO:0008006" key="13">
    <source>
        <dbReference type="Google" id="ProtNLM"/>
    </source>
</evidence>
<dbReference type="PANTHER" id="PTHR43427">
    <property type="entry name" value="CHLORIDE CHANNEL PROTEIN CLC-E"/>
    <property type="match status" value="1"/>
</dbReference>
<feature type="transmembrane region" description="Helical" evidence="10">
    <location>
        <begin position="5"/>
        <end position="24"/>
    </location>
</feature>
<dbReference type="PANTHER" id="PTHR43427:SF6">
    <property type="entry name" value="CHLORIDE CHANNEL PROTEIN CLC-E"/>
    <property type="match status" value="1"/>
</dbReference>
<evidence type="ECO:0000256" key="7">
    <source>
        <dbReference type="ARBA" id="ARBA00023173"/>
    </source>
</evidence>
<dbReference type="AlphaFoldDB" id="O66750"/>
<evidence type="ECO:0000256" key="8">
    <source>
        <dbReference type="ARBA" id="ARBA00023214"/>
    </source>
</evidence>
<organism evidence="11 12">
    <name type="scientific">Aquifex aeolicus (strain VF5)</name>
    <dbReference type="NCBI Taxonomy" id="224324"/>
    <lineage>
        <taxon>Bacteria</taxon>
        <taxon>Pseudomonadati</taxon>
        <taxon>Aquificota</taxon>
        <taxon>Aquificia</taxon>
        <taxon>Aquificales</taxon>
        <taxon>Aquificaceae</taxon>
        <taxon>Aquifex</taxon>
    </lineage>
</organism>
<dbReference type="InterPro" id="IPR014743">
    <property type="entry name" value="Cl-channel_core"/>
</dbReference>
<sequence length="170" mass="18127">MLRKYFWLPVIIGLFAGLFAILFVEALEVITHLVLEQVVGYYQPLPGGEGHRETFTWEPLKPYLLPITVALGGLISGLLAYFFAPESAGVGTDAAIYAYHHGKKLSLKSSIVKLITSAVTIGTGGTSGREGPIALIGAGLGSSVADWFKLKESEKRKALAIGSGQSSSYL</sequence>
<feature type="transmembrane region" description="Helical" evidence="10">
    <location>
        <begin position="63"/>
        <end position="84"/>
    </location>
</feature>
<accession>O66750</accession>
<gene>
    <name evidence="11" type="ordered locus">aq_439</name>
</gene>
<keyword evidence="7" id="KW-0869">Chloride channel</keyword>
<proteinExistence type="predicted"/>
<dbReference type="STRING" id="224324.aq_439"/>
<dbReference type="RefSeq" id="WP_010880248.1">
    <property type="nucleotide sequence ID" value="NC_000918.1"/>
</dbReference>
<dbReference type="Proteomes" id="UP000000798">
    <property type="component" value="Chromosome"/>
</dbReference>
<evidence type="ECO:0000256" key="2">
    <source>
        <dbReference type="ARBA" id="ARBA00022448"/>
    </source>
</evidence>
<dbReference type="GO" id="GO:0005254">
    <property type="term" value="F:chloride channel activity"/>
    <property type="evidence" value="ECO:0007669"/>
    <property type="project" value="UniProtKB-KW"/>
</dbReference>
<name>O66750_AQUAE</name>
<dbReference type="eggNOG" id="COG0038">
    <property type="taxonomic scope" value="Bacteria"/>
</dbReference>
<keyword evidence="8" id="KW-0868">Chloride</keyword>
<evidence type="ECO:0000256" key="9">
    <source>
        <dbReference type="ARBA" id="ARBA00023303"/>
    </source>
</evidence>
<dbReference type="InterPro" id="IPR050368">
    <property type="entry name" value="ClC-type_chloride_channel"/>
</dbReference>
<dbReference type="InterPro" id="IPR001807">
    <property type="entry name" value="ClC"/>
</dbReference>
<dbReference type="InParanoid" id="O66750"/>
<keyword evidence="5" id="KW-0406">Ion transport</keyword>
<dbReference type="EMBL" id="AE000657">
    <property type="protein sequence ID" value="AAC06714.1"/>
    <property type="molecule type" value="Genomic_DNA"/>
</dbReference>
<dbReference type="HOGENOM" id="CLU_1567440_0_0_0"/>
<evidence type="ECO:0000256" key="1">
    <source>
        <dbReference type="ARBA" id="ARBA00004141"/>
    </source>
</evidence>
<keyword evidence="9" id="KW-0407">Ion channel</keyword>
<evidence type="ECO:0000313" key="12">
    <source>
        <dbReference type="Proteomes" id="UP000000798"/>
    </source>
</evidence>
<reference evidence="11 12" key="1">
    <citation type="journal article" date="1998" name="Nature">
        <title>The complete genome of the hyperthermophilic bacterium Aquifex aeolicus.</title>
        <authorList>
            <person name="Deckert G."/>
            <person name="Warren P.V."/>
            <person name="Gaasterland T."/>
            <person name="Young W.G."/>
            <person name="Lenox A.L."/>
            <person name="Graham D.E."/>
            <person name="Overbeek R."/>
            <person name="Snead M.A."/>
            <person name="Keller M."/>
            <person name="Aujay M."/>
            <person name="Huber R."/>
            <person name="Feldman R.A."/>
            <person name="Short J.M."/>
            <person name="Olson G.J."/>
            <person name="Swanson R.V."/>
        </authorList>
    </citation>
    <scope>NUCLEOTIDE SEQUENCE [LARGE SCALE GENOMIC DNA]</scope>
    <source>
        <strain evidence="11 12">VF5</strain>
    </source>
</reference>
<dbReference type="SUPFAM" id="SSF81340">
    <property type="entry name" value="Clc chloride channel"/>
    <property type="match status" value="1"/>
</dbReference>
<evidence type="ECO:0000313" key="11">
    <source>
        <dbReference type="EMBL" id="AAC06714.1"/>
    </source>
</evidence>
<evidence type="ECO:0000256" key="5">
    <source>
        <dbReference type="ARBA" id="ARBA00023065"/>
    </source>
</evidence>
<evidence type="ECO:0000256" key="4">
    <source>
        <dbReference type="ARBA" id="ARBA00022989"/>
    </source>
</evidence>
<dbReference type="EnsemblBacteria" id="AAC06714">
    <property type="protein sequence ID" value="AAC06714"/>
    <property type="gene ID" value="aq_439"/>
</dbReference>
<keyword evidence="4 10" id="KW-1133">Transmembrane helix</keyword>
<keyword evidence="3 10" id="KW-0812">Transmembrane</keyword>
<dbReference type="Gene3D" id="1.10.3080.10">
    <property type="entry name" value="Clc chloride channel"/>
    <property type="match status" value="1"/>
</dbReference>